<evidence type="ECO:0000256" key="1">
    <source>
        <dbReference type="ARBA" id="ARBA00004651"/>
    </source>
</evidence>
<evidence type="ECO:0000256" key="7">
    <source>
        <dbReference type="ARBA" id="ARBA00023136"/>
    </source>
</evidence>
<evidence type="ECO:0000256" key="4">
    <source>
        <dbReference type="ARBA" id="ARBA00022692"/>
    </source>
</evidence>
<feature type="transmembrane region" description="Helical" evidence="10">
    <location>
        <begin position="70"/>
        <end position="89"/>
    </location>
</feature>
<dbReference type="AlphaFoldDB" id="A0A5E4QC88"/>
<keyword evidence="7 10" id="KW-0472">Membrane</keyword>
<dbReference type="EMBL" id="FZQP02002227">
    <property type="protein sequence ID" value="VVC95242.1"/>
    <property type="molecule type" value="Genomic_DNA"/>
</dbReference>
<dbReference type="GO" id="GO:0007165">
    <property type="term" value="P:signal transduction"/>
    <property type="evidence" value="ECO:0007669"/>
    <property type="project" value="UniProtKB-KW"/>
</dbReference>
<feature type="transmembrane region" description="Helical" evidence="10">
    <location>
        <begin position="298"/>
        <end position="316"/>
    </location>
</feature>
<dbReference type="PANTHER" id="PTHR21137">
    <property type="entry name" value="ODORANT RECEPTOR"/>
    <property type="match status" value="1"/>
</dbReference>
<evidence type="ECO:0000256" key="9">
    <source>
        <dbReference type="ARBA" id="ARBA00023224"/>
    </source>
</evidence>
<dbReference type="InterPro" id="IPR004117">
    <property type="entry name" value="7tm6_olfct_rcpt"/>
</dbReference>
<dbReference type="GO" id="GO:0004984">
    <property type="term" value="F:olfactory receptor activity"/>
    <property type="evidence" value="ECO:0007669"/>
    <property type="project" value="InterPro"/>
</dbReference>
<evidence type="ECO:0000256" key="5">
    <source>
        <dbReference type="ARBA" id="ARBA00022725"/>
    </source>
</evidence>
<sequence length="418" mass="48069">MPVRDTRCLLRSFCKFVFYSGAGNFYYDETYNESIAYRLYTIASYSVYVTMILLENIAAIFGNFPEVEKNSAVMFAAIHNIVLAKMFLLQYHKRSIKKLNFEIVAIMENINNERVMKAQYTRVKYGISFYAVSVYLALGAYGIESLRKVISEGAPFYTVVTYLPQYDDTSTTADIVRSFFYFTWLYMMLPMMSTDCMPIIHLILLAHKFKTLCLYFEGLRTNLDKQIILVGRNNAEDMLRRSFIEGIIMHQKLIFLAQEIHRLFGIIMSLQVCESSAVAVLLLLRLALSPHLDFTNAFMTYSFVGSLFFLLALNLWNAGELTYQASLLSNAMFYCGWHLHDARKDTNNDIRKLVLIGCAQAQKPLILKAFGVQDLSYATFVSLRMPTDYKRKTDRGMAGREIYDLAAEEVTLRQKNSP</sequence>
<gene>
    <name evidence="11" type="ORF">LSINAPIS_LOCUS7005</name>
</gene>
<feature type="transmembrane region" description="Helical" evidence="10">
    <location>
        <begin position="45"/>
        <end position="64"/>
    </location>
</feature>
<dbReference type="PANTHER" id="PTHR21137:SF35">
    <property type="entry name" value="ODORANT RECEPTOR 19A-RELATED"/>
    <property type="match status" value="1"/>
</dbReference>
<evidence type="ECO:0000256" key="10">
    <source>
        <dbReference type="RuleBase" id="RU351113"/>
    </source>
</evidence>
<keyword evidence="2" id="KW-1003">Cell membrane</keyword>
<keyword evidence="4 10" id="KW-0812">Transmembrane</keyword>
<evidence type="ECO:0000313" key="12">
    <source>
        <dbReference type="Proteomes" id="UP000324832"/>
    </source>
</evidence>
<feature type="transmembrane region" description="Helical" evidence="10">
    <location>
        <begin position="123"/>
        <end position="143"/>
    </location>
</feature>
<reference evidence="11 12" key="1">
    <citation type="submission" date="2017-07" db="EMBL/GenBank/DDBJ databases">
        <authorList>
            <person name="Talla V."/>
            <person name="Backstrom N."/>
        </authorList>
    </citation>
    <scope>NUCLEOTIDE SEQUENCE [LARGE SCALE GENOMIC DNA]</scope>
</reference>
<comment type="caution">
    <text evidence="10">Lacks conserved residue(s) required for the propagation of feature annotation.</text>
</comment>
<dbReference type="Pfam" id="PF02949">
    <property type="entry name" value="7tm_6"/>
    <property type="match status" value="1"/>
</dbReference>
<keyword evidence="3 10" id="KW-0716">Sensory transduction</keyword>
<evidence type="ECO:0000256" key="8">
    <source>
        <dbReference type="ARBA" id="ARBA00023170"/>
    </source>
</evidence>
<organism evidence="11 12">
    <name type="scientific">Leptidea sinapis</name>
    <dbReference type="NCBI Taxonomy" id="189913"/>
    <lineage>
        <taxon>Eukaryota</taxon>
        <taxon>Metazoa</taxon>
        <taxon>Ecdysozoa</taxon>
        <taxon>Arthropoda</taxon>
        <taxon>Hexapoda</taxon>
        <taxon>Insecta</taxon>
        <taxon>Pterygota</taxon>
        <taxon>Neoptera</taxon>
        <taxon>Endopterygota</taxon>
        <taxon>Lepidoptera</taxon>
        <taxon>Glossata</taxon>
        <taxon>Ditrysia</taxon>
        <taxon>Papilionoidea</taxon>
        <taxon>Pieridae</taxon>
        <taxon>Dismorphiinae</taxon>
        <taxon>Leptidea</taxon>
    </lineage>
</organism>
<proteinExistence type="inferred from homology"/>
<comment type="similarity">
    <text evidence="10">Belongs to the insect chemoreceptor superfamily. Heteromeric odorant receptor channel (TC 1.A.69) family.</text>
</comment>
<dbReference type="GO" id="GO:0005549">
    <property type="term" value="F:odorant binding"/>
    <property type="evidence" value="ECO:0007669"/>
    <property type="project" value="InterPro"/>
</dbReference>
<dbReference type="Proteomes" id="UP000324832">
    <property type="component" value="Unassembled WGS sequence"/>
</dbReference>
<keyword evidence="9 10" id="KW-0807">Transducer</keyword>
<protein>
    <recommendedName>
        <fullName evidence="10">Odorant receptor</fullName>
    </recommendedName>
</protein>
<keyword evidence="8 10" id="KW-0675">Receptor</keyword>
<evidence type="ECO:0000313" key="11">
    <source>
        <dbReference type="EMBL" id="VVC95242.1"/>
    </source>
</evidence>
<keyword evidence="12" id="KW-1185">Reference proteome</keyword>
<feature type="transmembrane region" description="Helical" evidence="10">
    <location>
        <begin position="184"/>
        <end position="206"/>
    </location>
</feature>
<feature type="transmembrane region" description="Helical" evidence="10">
    <location>
        <begin position="263"/>
        <end position="286"/>
    </location>
</feature>
<evidence type="ECO:0000256" key="6">
    <source>
        <dbReference type="ARBA" id="ARBA00022989"/>
    </source>
</evidence>
<name>A0A5E4QC88_9NEOP</name>
<dbReference type="GO" id="GO:0005886">
    <property type="term" value="C:plasma membrane"/>
    <property type="evidence" value="ECO:0007669"/>
    <property type="project" value="UniProtKB-SubCell"/>
</dbReference>
<comment type="subcellular location">
    <subcellularLocation>
        <location evidence="1 10">Cell membrane</location>
        <topology evidence="1 10">Multi-pass membrane protein</topology>
    </subcellularLocation>
</comment>
<keyword evidence="5 10" id="KW-0552">Olfaction</keyword>
<evidence type="ECO:0000256" key="2">
    <source>
        <dbReference type="ARBA" id="ARBA00022475"/>
    </source>
</evidence>
<evidence type="ECO:0000256" key="3">
    <source>
        <dbReference type="ARBA" id="ARBA00022606"/>
    </source>
</evidence>
<accession>A0A5E4QC88</accession>
<keyword evidence="6 10" id="KW-1133">Transmembrane helix</keyword>